<dbReference type="PANTHER" id="PTHR43047">
    <property type="entry name" value="TWO-COMPONENT HISTIDINE PROTEIN KINASE"/>
    <property type="match status" value="1"/>
</dbReference>
<dbReference type="InterPro" id="IPR003594">
    <property type="entry name" value="HATPase_dom"/>
</dbReference>
<evidence type="ECO:0000256" key="3">
    <source>
        <dbReference type="ARBA" id="ARBA00022553"/>
    </source>
</evidence>
<reference evidence="10 11" key="1">
    <citation type="submission" date="2019-11" db="EMBL/GenBank/DDBJ databases">
        <title>The genome sequence of Methylocystis heyeri.</title>
        <authorList>
            <person name="Oshkin I.Y."/>
            <person name="Miroshnikov K."/>
            <person name="Dedysh S.N."/>
        </authorList>
    </citation>
    <scope>NUCLEOTIDE SEQUENCE [LARGE SCALE GENOMIC DNA]</scope>
    <source>
        <strain evidence="10 11">H2</strain>
    </source>
</reference>
<evidence type="ECO:0000256" key="2">
    <source>
        <dbReference type="ARBA" id="ARBA00012438"/>
    </source>
</evidence>
<dbReference type="KEGG" id="mhey:H2LOC_002090"/>
<proteinExistence type="predicted"/>
<feature type="domain" description="Histidine kinase" evidence="8">
    <location>
        <begin position="535"/>
        <end position="754"/>
    </location>
</feature>
<keyword evidence="7" id="KW-0472">Membrane</keyword>
<dbReference type="PANTHER" id="PTHR43047:SF72">
    <property type="entry name" value="OSMOSENSING HISTIDINE PROTEIN KINASE SLN1"/>
    <property type="match status" value="1"/>
</dbReference>
<gene>
    <name evidence="10" type="ORF">H2LOC_002090</name>
</gene>
<dbReference type="PROSITE" id="PS50113">
    <property type="entry name" value="PAC"/>
    <property type="match status" value="1"/>
</dbReference>
<dbReference type="InterPro" id="IPR000014">
    <property type="entry name" value="PAS"/>
</dbReference>
<keyword evidence="7" id="KW-1133">Transmembrane helix</keyword>
<dbReference type="SMART" id="SM00387">
    <property type="entry name" value="HATPase_c"/>
    <property type="match status" value="1"/>
</dbReference>
<keyword evidence="4" id="KW-0808">Transferase</keyword>
<dbReference type="RefSeq" id="WP_136494874.1">
    <property type="nucleotide sequence ID" value="NZ_CP046052.1"/>
</dbReference>
<dbReference type="PRINTS" id="PR00344">
    <property type="entry name" value="BCTRLSENSOR"/>
</dbReference>
<name>A0A6B8KC14_9HYPH</name>
<dbReference type="Proteomes" id="UP000309061">
    <property type="component" value="Chromosome"/>
</dbReference>
<dbReference type="CDD" id="cd00130">
    <property type="entry name" value="PAS"/>
    <property type="match status" value="1"/>
</dbReference>
<evidence type="ECO:0000313" key="11">
    <source>
        <dbReference type="Proteomes" id="UP000309061"/>
    </source>
</evidence>
<evidence type="ECO:0000256" key="1">
    <source>
        <dbReference type="ARBA" id="ARBA00000085"/>
    </source>
</evidence>
<evidence type="ECO:0000313" key="10">
    <source>
        <dbReference type="EMBL" id="QGM44575.1"/>
    </source>
</evidence>
<dbReference type="Pfam" id="PF00512">
    <property type="entry name" value="HisKA"/>
    <property type="match status" value="1"/>
</dbReference>
<dbReference type="Pfam" id="PF02518">
    <property type="entry name" value="HATPase_c"/>
    <property type="match status" value="1"/>
</dbReference>
<feature type="domain" description="PAC" evidence="9">
    <location>
        <begin position="312"/>
        <end position="364"/>
    </location>
</feature>
<dbReference type="InterPro" id="IPR000700">
    <property type="entry name" value="PAS-assoc_C"/>
</dbReference>
<feature type="region of interest" description="Disordered" evidence="6">
    <location>
        <begin position="785"/>
        <end position="821"/>
    </location>
</feature>
<evidence type="ECO:0000256" key="4">
    <source>
        <dbReference type="ARBA" id="ARBA00022679"/>
    </source>
</evidence>
<keyword evidence="3" id="KW-0597">Phosphoprotein</keyword>
<dbReference type="GO" id="GO:0000155">
    <property type="term" value="F:phosphorelay sensor kinase activity"/>
    <property type="evidence" value="ECO:0007669"/>
    <property type="project" value="InterPro"/>
</dbReference>
<dbReference type="InterPro" id="IPR005467">
    <property type="entry name" value="His_kinase_dom"/>
</dbReference>
<dbReference type="SUPFAM" id="SSF55785">
    <property type="entry name" value="PYP-like sensor domain (PAS domain)"/>
    <property type="match status" value="2"/>
</dbReference>
<dbReference type="Pfam" id="PF08447">
    <property type="entry name" value="PAS_3"/>
    <property type="match status" value="1"/>
</dbReference>
<feature type="transmembrane region" description="Helical" evidence="7">
    <location>
        <begin position="34"/>
        <end position="57"/>
    </location>
</feature>
<protein>
    <recommendedName>
        <fullName evidence="2">histidine kinase</fullName>
        <ecNumber evidence="2">2.7.13.3</ecNumber>
    </recommendedName>
</protein>
<sequence>MARPSAAKALSHAETVWGSYSFPDRNEAQLSGLWLTRLALAACAVCIVALGEFAVALSVSVHDRLVIDASADLEIFSKAIWRDLRDAIETAGATPSVKEPLAHIAPRHAARGRRIIVTNEQGRVTAVWPQAAHANVTLAEILGQDPAVADFAEGAGAARVTLADGTGAIVVVRKLPTPYGQVALIHPLDSVLEEWRAVAWRYALTFAGATIVLLIILAAYFRQSRRREEAEKVNSHIRRRLETALSRGRCGLWDWDIAHGRIYWSDSMHEILGRKAERRCLAICELNEMLHPEDANLAHIAEMVASSKTNHVDVEFRIRNAAGNWIWLRARAELVEDDREPGKHLVGIAVDISEEKALAATTATANMRLRDAIDAISEAFVLWDAQNRLVTCNSKFLELHGLSSALVNPGDSYKRVMAFATAPLAHTEISSEIGSRDARTYEVRLVDGRWLQINERRTKDGGYVSVGADISALKRHEESLLLSERRLTASVADLMKSRQKLEIQAQQLATLAEQYHFQKSEAEAAYLAKSEFLANMSHELRTPLNAIIGFSEMMQEQVFGELGSPKYLEYCRDINKSGAYLSEILSDILDMSRLETGRMSLDEREVNVAKAVDEALQGRRTGALEKNIEISCNLSTALACSGDHDAIVKILGVLLSNSVKFTPDGGKVRVLARRIGQWVNIYVEDNGQGVEPEALGRLGKPFEQSRAVIENGMKGSGLGLAIAKALMDLHRGSLRLRSRVGVGTIVLVRFAVKDAKAASLREASRPRESVAGKVRTATATNLPMRPYHMRSDRDSPFGGRNLGSEIVTRNPGALSSMLSAP</sequence>
<dbReference type="Gene3D" id="3.30.565.10">
    <property type="entry name" value="Histidine kinase-like ATPase, C-terminal domain"/>
    <property type="match status" value="1"/>
</dbReference>
<dbReference type="GO" id="GO:0005886">
    <property type="term" value="C:plasma membrane"/>
    <property type="evidence" value="ECO:0007669"/>
    <property type="project" value="TreeGrafter"/>
</dbReference>
<feature type="transmembrane region" description="Helical" evidence="7">
    <location>
        <begin position="202"/>
        <end position="221"/>
    </location>
</feature>
<keyword evidence="5" id="KW-0418">Kinase</keyword>
<dbReference type="Gene3D" id="3.30.450.20">
    <property type="entry name" value="PAS domain"/>
    <property type="match status" value="2"/>
</dbReference>
<dbReference type="InterPro" id="IPR036890">
    <property type="entry name" value="HATPase_C_sf"/>
</dbReference>
<dbReference type="InterPro" id="IPR035965">
    <property type="entry name" value="PAS-like_dom_sf"/>
</dbReference>
<dbReference type="SMART" id="SM00086">
    <property type="entry name" value="PAC"/>
    <property type="match status" value="1"/>
</dbReference>
<accession>A0A6B8KC14</accession>
<dbReference type="EMBL" id="CP046052">
    <property type="protein sequence ID" value="QGM44575.1"/>
    <property type="molecule type" value="Genomic_DNA"/>
</dbReference>
<dbReference type="Pfam" id="PF12860">
    <property type="entry name" value="PAS_7"/>
    <property type="match status" value="1"/>
</dbReference>
<dbReference type="EC" id="2.7.13.3" evidence="2"/>
<dbReference type="InterPro" id="IPR001610">
    <property type="entry name" value="PAC"/>
</dbReference>
<evidence type="ECO:0000256" key="5">
    <source>
        <dbReference type="ARBA" id="ARBA00022777"/>
    </source>
</evidence>
<dbReference type="OrthoDB" id="9801651at2"/>
<dbReference type="SUPFAM" id="SSF55874">
    <property type="entry name" value="ATPase domain of HSP90 chaperone/DNA topoisomerase II/histidine kinase"/>
    <property type="match status" value="1"/>
</dbReference>
<evidence type="ECO:0000256" key="6">
    <source>
        <dbReference type="SAM" id="MobiDB-lite"/>
    </source>
</evidence>
<organism evidence="10 11">
    <name type="scientific">Methylocystis heyeri</name>
    <dbReference type="NCBI Taxonomy" id="391905"/>
    <lineage>
        <taxon>Bacteria</taxon>
        <taxon>Pseudomonadati</taxon>
        <taxon>Pseudomonadota</taxon>
        <taxon>Alphaproteobacteria</taxon>
        <taxon>Hyphomicrobiales</taxon>
        <taxon>Methylocystaceae</taxon>
        <taxon>Methylocystis</taxon>
    </lineage>
</organism>
<dbReference type="CDD" id="cd00082">
    <property type="entry name" value="HisKA"/>
    <property type="match status" value="1"/>
</dbReference>
<dbReference type="SMART" id="SM00091">
    <property type="entry name" value="PAS"/>
    <property type="match status" value="2"/>
</dbReference>
<dbReference type="SMART" id="SM00388">
    <property type="entry name" value="HisKA"/>
    <property type="match status" value="1"/>
</dbReference>
<keyword evidence="7" id="KW-0812">Transmembrane</keyword>
<evidence type="ECO:0000259" key="8">
    <source>
        <dbReference type="PROSITE" id="PS50109"/>
    </source>
</evidence>
<dbReference type="NCBIfam" id="TIGR00229">
    <property type="entry name" value="sensory_box"/>
    <property type="match status" value="1"/>
</dbReference>
<dbReference type="InterPro" id="IPR036097">
    <property type="entry name" value="HisK_dim/P_sf"/>
</dbReference>
<dbReference type="GO" id="GO:0009927">
    <property type="term" value="F:histidine phosphotransfer kinase activity"/>
    <property type="evidence" value="ECO:0007669"/>
    <property type="project" value="TreeGrafter"/>
</dbReference>
<dbReference type="AlphaFoldDB" id="A0A6B8KC14"/>
<dbReference type="InterPro" id="IPR013655">
    <property type="entry name" value="PAS_fold_3"/>
</dbReference>
<dbReference type="InterPro" id="IPR003661">
    <property type="entry name" value="HisK_dim/P_dom"/>
</dbReference>
<evidence type="ECO:0000256" key="7">
    <source>
        <dbReference type="SAM" id="Phobius"/>
    </source>
</evidence>
<dbReference type="Gene3D" id="1.10.287.130">
    <property type="match status" value="1"/>
</dbReference>
<dbReference type="InterPro" id="IPR004358">
    <property type="entry name" value="Sig_transdc_His_kin-like_C"/>
</dbReference>
<dbReference type="PROSITE" id="PS50109">
    <property type="entry name" value="HIS_KIN"/>
    <property type="match status" value="1"/>
</dbReference>
<comment type="catalytic activity">
    <reaction evidence="1">
        <text>ATP + protein L-histidine = ADP + protein N-phospho-L-histidine.</text>
        <dbReference type="EC" id="2.7.13.3"/>
    </reaction>
</comment>
<keyword evidence="11" id="KW-1185">Reference proteome</keyword>
<dbReference type="SUPFAM" id="SSF47384">
    <property type="entry name" value="Homodimeric domain of signal transducing histidine kinase"/>
    <property type="match status" value="1"/>
</dbReference>
<evidence type="ECO:0000259" key="9">
    <source>
        <dbReference type="PROSITE" id="PS50113"/>
    </source>
</evidence>